<sequence length="284" mass="31708">MSQSDLSSPRGSTNGLPESGGLGLAKESETPSEKSVPLSPKRVAHPRQLSVAFAESVETEEELKERQESRRMPASRRSSPLSRTETTMSTTWCASEKEATPQSVSFLRKLSSYLQDIPLGFFQSRAEVRTWGEEKLTDPSVQPYRKPRVITPFHQTLPGYGKDAFKPLEQELMGGYPGQFFTLAPKGGFVYNPHHPNMDFARVEIEYPTSSGAFQPPTYEWRSQPECKMMNLPYTNALMLPANPATMYVSGSYMTAYPYGVPAVEENEGSVRTAPASRRCRFLC</sequence>
<dbReference type="AlphaFoldDB" id="A0A086JB51"/>
<evidence type="ECO:0000313" key="2">
    <source>
        <dbReference type="EMBL" id="KFG29369.1"/>
    </source>
</evidence>
<organism evidence="2 3">
    <name type="scientific">Toxoplasma gondii p89</name>
    <dbReference type="NCBI Taxonomy" id="943119"/>
    <lineage>
        <taxon>Eukaryota</taxon>
        <taxon>Sar</taxon>
        <taxon>Alveolata</taxon>
        <taxon>Apicomplexa</taxon>
        <taxon>Conoidasida</taxon>
        <taxon>Coccidia</taxon>
        <taxon>Eucoccidiorida</taxon>
        <taxon>Eimeriorina</taxon>
        <taxon>Sarcocystidae</taxon>
        <taxon>Toxoplasma</taxon>
    </lineage>
</organism>
<proteinExistence type="predicted"/>
<evidence type="ECO:0000256" key="1">
    <source>
        <dbReference type="SAM" id="MobiDB-lite"/>
    </source>
</evidence>
<dbReference type="EMBL" id="AEYI02002176">
    <property type="protein sequence ID" value="KFG29369.1"/>
    <property type="molecule type" value="Genomic_DNA"/>
</dbReference>
<name>A0A086JB51_TOXGO</name>
<accession>A0A086JB51</accession>
<reference evidence="2 3" key="1">
    <citation type="submission" date="2014-03" db="EMBL/GenBank/DDBJ databases">
        <authorList>
            <person name="Sibley D."/>
            <person name="Venepally P."/>
            <person name="Karamycheva S."/>
            <person name="Hadjithomas M."/>
            <person name="Khan A."/>
            <person name="Brunk B."/>
            <person name="Roos D."/>
            <person name="Caler E."/>
            <person name="Lorenzi H."/>
        </authorList>
    </citation>
    <scope>NUCLEOTIDE SEQUENCE [LARGE SCALE GENOMIC DNA]</scope>
    <source>
        <strain evidence="3">p89</strain>
    </source>
</reference>
<dbReference type="OrthoDB" id="345385at2759"/>
<dbReference type="VEuPathDB" id="ToxoDB:TGP89_258470"/>
<feature type="compositionally biased region" description="Polar residues" evidence="1">
    <location>
        <begin position="84"/>
        <end position="93"/>
    </location>
</feature>
<gene>
    <name evidence="2" type="ORF">TGP89_258470</name>
</gene>
<dbReference type="Proteomes" id="UP000028828">
    <property type="component" value="Unassembled WGS sequence"/>
</dbReference>
<comment type="caution">
    <text evidence="2">The sequence shown here is derived from an EMBL/GenBank/DDBJ whole genome shotgun (WGS) entry which is preliminary data.</text>
</comment>
<evidence type="ECO:0008006" key="4">
    <source>
        <dbReference type="Google" id="ProtNLM"/>
    </source>
</evidence>
<protein>
    <recommendedName>
        <fullName evidence="4">Inner membrane complex protein 24</fullName>
    </recommendedName>
</protein>
<feature type="compositionally biased region" description="Polar residues" evidence="1">
    <location>
        <begin position="1"/>
        <end position="16"/>
    </location>
</feature>
<evidence type="ECO:0000313" key="3">
    <source>
        <dbReference type="Proteomes" id="UP000028828"/>
    </source>
</evidence>
<feature type="region of interest" description="Disordered" evidence="1">
    <location>
        <begin position="1"/>
        <end position="95"/>
    </location>
</feature>